<dbReference type="EMBL" id="GG745546">
    <property type="protein sequence ID" value="EFD93149.1"/>
    <property type="molecule type" value="Genomic_DNA"/>
</dbReference>
<dbReference type="Proteomes" id="UP000009376">
    <property type="component" value="Unassembled WGS sequence"/>
</dbReference>
<evidence type="ECO:0000313" key="2">
    <source>
        <dbReference type="EMBL" id="EFD93149.1"/>
    </source>
</evidence>
<name>D6GUM1_PARA5</name>
<feature type="transmembrane region" description="Helical" evidence="1">
    <location>
        <begin position="7"/>
        <end position="25"/>
    </location>
</feature>
<sequence length="60" mass="6550">MGLGEKIIGTINLAFIVFVIMYPAAMTELSVLVSNANKNLNGSFLSVFNFKRKNIKQTAA</sequence>
<keyword evidence="1" id="KW-1133">Transmembrane helix</keyword>
<evidence type="ECO:0000313" key="3">
    <source>
        <dbReference type="Proteomes" id="UP000009376"/>
    </source>
</evidence>
<reference evidence="2 3" key="1">
    <citation type="journal article" date="2010" name="Proc. Natl. Acad. Sci. U.S.A.">
        <title>Enigmatic, ultrasmall, uncultivated Archaea.</title>
        <authorList>
            <person name="Baker B.J."/>
            <person name="Comolli L.R."/>
            <person name="Dick G.J."/>
            <person name="Hauser L.J."/>
            <person name="Hyatt D."/>
            <person name="Dill B.D."/>
            <person name="Land M.L."/>
            <person name="Verberkmoes N.C."/>
            <person name="Hettich R.L."/>
            <person name="Banfield J.F."/>
        </authorList>
    </citation>
    <scope>NUCLEOTIDE SEQUENCE [LARGE SCALE GENOMIC DNA]</scope>
</reference>
<organism evidence="2 3">
    <name type="scientific">Candidatus Parvarchaeum acidophilus ARMAN-5</name>
    <dbReference type="NCBI Taxonomy" id="662762"/>
    <lineage>
        <taxon>Archaea</taxon>
        <taxon>Candidatus Parvarchaeota</taxon>
        <taxon>Candidatus Parvarchaeum</taxon>
    </lineage>
</organism>
<proteinExistence type="predicted"/>
<protein>
    <submittedName>
        <fullName evidence="2">Uncharacterized protein</fullName>
    </submittedName>
</protein>
<gene>
    <name evidence="2" type="ORF">BJBARM5_0165</name>
</gene>
<accession>D6GUM1</accession>
<dbReference type="AlphaFoldDB" id="D6GUM1"/>
<keyword evidence="1" id="KW-0812">Transmembrane</keyword>
<keyword evidence="1" id="KW-0472">Membrane</keyword>
<evidence type="ECO:0000256" key="1">
    <source>
        <dbReference type="SAM" id="Phobius"/>
    </source>
</evidence>